<accession>A0A921UFC5</accession>
<evidence type="ECO:0000256" key="1">
    <source>
        <dbReference type="SAM" id="MobiDB-lite"/>
    </source>
</evidence>
<gene>
    <name evidence="2" type="ORF">BDA96_05G051600</name>
</gene>
<dbReference type="InterPro" id="IPR039637">
    <property type="entry name" value="CNOT7/CNOT8/Pop2"/>
</dbReference>
<feature type="region of interest" description="Disordered" evidence="1">
    <location>
        <begin position="1"/>
        <end position="21"/>
    </location>
</feature>
<comment type="caution">
    <text evidence="2">The sequence shown here is derived from an EMBL/GenBank/DDBJ whole genome shotgun (WGS) entry which is preliminary data.</text>
</comment>
<dbReference type="GO" id="GO:0004535">
    <property type="term" value="F:poly(A)-specific ribonuclease activity"/>
    <property type="evidence" value="ECO:0007669"/>
    <property type="project" value="InterPro"/>
</dbReference>
<protein>
    <submittedName>
        <fullName evidence="2">Uncharacterized protein</fullName>
    </submittedName>
</protein>
<reference evidence="2" key="2">
    <citation type="submission" date="2020-10" db="EMBL/GenBank/DDBJ databases">
        <authorList>
            <person name="Cooper E.A."/>
            <person name="Brenton Z.W."/>
            <person name="Flinn B.S."/>
            <person name="Jenkins J."/>
            <person name="Shu S."/>
            <person name="Flowers D."/>
            <person name="Luo F."/>
            <person name="Wang Y."/>
            <person name="Xia P."/>
            <person name="Barry K."/>
            <person name="Daum C."/>
            <person name="Lipzen A."/>
            <person name="Yoshinaga Y."/>
            <person name="Schmutz J."/>
            <person name="Saski C."/>
            <person name="Vermerris W."/>
            <person name="Kresovich S."/>
        </authorList>
    </citation>
    <scope>NUCLEOTIDE SEQUENCE</scope>
</reference>
<dbReference type="AlphaFoldDB" id="A0A921UFC5"/>
<dbReference type="Gene3D" id="3.30.420.10">
    <property type="entry name" value="Ribonuclease H-like superfamily/Ribonuclease H"/>
    <property type="match status" value="2"/>
</dbReference>
<dbReference type="EMBL" id="CM027684">
    <property type="protein sequence ID" value="KAG0528895.1"/>
    <property type="molecule type" value="Genomic_DNA"/>
</dbReference>
<dbReference type="PANTHER" id="PTHR10797">
    <property type="entry name" value="CCR4-NOT TRANSCRIPTION COMPLEX SUBUNIT"/>
    <property type="match status" value="1"/>
</dbReference>
<dbReference type="GO" id="GO:0030014">
    <property type="term" value="C:CCR4-NOT complex"/>
    <property type="evidence" value="ECO:0007669"/>
    <property type="project" value="InterPro"/>
</dbReference>
<dbReference type="InterPro" id="IPR036397">
    <property type="entry name" value="RNaseH_sf"/>
</dbReference>
<dbReference type="InterPro" id="IPR012337">
    <property type="entry name" value="RNaseH-like_sf"/>
</dbReference>
<reference evidence="2" key="1">
    <citation type="journal article" date="2019" name="BMC Genomics">
        <title>A new reference genome for Sorghum bicolor reveals high levels of sequence similarity between sweet and grain genotypes: implications for the genetics of sugar metabolism.</title>
        <authorList>
            <person name="Cooper E.A."/>
            <person name="Brenton Z.W."/>
            <person name="Flinn B.S."/>
            <person name="Jenkins J."/>
            <person name="Shu S."/>
            <person name="Flowers D."/>
            <person name="Luo F."/>
            <person name="Wang Y."/>
            <person name="Xia P."/>
            <person name="Barry K."/>
            <person name="Daum C."/>
            <person name="Lipzen A."/>
            <person name="Yoshinaga Y."/>
            <person name="Schmutz J."/>
            <person name="Saski C."/>
            <person name="Vermerris W."/>
            <person name="Kresovich S."/>
        </authorList>
    </citation>
    <scope>NUCLEOTIDE SEQUENCE</scope>
</reference>
<proteinExistence type="predicted"/>
<dbReference type="GO" id="GO:0003676">
    <property type="term" value="F:nucleic acid binding"/>
    <property type="evidence" value="ECO:0007669"/>
    <property type="project" value="InterPro"/>
</dbReference>
<organism evidence="2 3">
    <name type="scientific">Sorghum bicolor</name>
    <name type="common">Sorghum</name>
    <name type="synonym">Sorghum vulgare</name>
    <dbReference type="NCBI Taxonomy" id="4558"/>
    <lineage>
        <taxon>Eukaryota</taxon>
        <taxon>Viridiplantae</taxon>
        <taxon>Streptophyta</taxon>
        <taxon>Embryophyta</taxon>
        <taxon>Tracheophyta</taxon>
        <taxon>Spermatophyta</taxon>
        <taxon>Magnoliopsida</taxon>
        <taxon>Liliopsida</taxon>
        <taxon>Poales</taxon>
        <taxon>Poaceae</taxon>
        <taxon>PACMAD clade</taxon>
        <taxon>Panicoideae</taxon>
        <taxon>Andropogonodae</taxon>
        <taxon>Andropogoneae</taxon>
        <taxon>Sorghinae</taxon>
        <taxon>Sorghum</taxon>
    </lineage>
</organism>
<dbReference type="SUPFAM" id="SSF53098">
    <property type="entry name" value="Ribonuclease H-like"/>
    <property type="match status" value="1"/>
</dbReference>
<dbReference type="Proteomes" id="UP000807115">
    <property type="component" value="Chromosome 5"/>
</dbReference>
<name>A0A921UFC5_SORBI</name>
<evidence type="ECO:0000313" key="3">
    <source>
        <dbReference type="Proteomes" id="UP000807115"/>
    </source>
</evidence>
<sequence length="294" mass="31333">MSRTSAAHQQQQHQWRRRRRQHGQVFVRQVTAANLVHELSTIRGLLERYPYVTVHAEHHGAGGDEEGNNLPPGVRIDDLPAASRYALAKVDVDSSVPYSQLGITLCDANGKLPVLPAGTAAATGQSVWQVGLHDRDSVSVSGSGSGSGGASSLSMRVFAHALFATRVVSAETAGVTWVAYGGLYHLGFLLKVLTGGARLPDTKEELLASLRAYLGDRVVDARYVAARLGLEGALTRVASLLGAPAATEPWQAGERSLVACQVFMRLKGLFFAWDDTIDVHAGCIHGLQSTTSSS</sequence>
<evidence type="ECO:0000313" key="2">
    <source>
        <dbReference type="EMBL" id="KAG0528895.1"/>
    </source>
</evidence>